<proteinExistence type="predicted"/>
<dbReference type="Proteomes" id="UP000297641">
    <property type="component" value="Unassembled WGS sequence"/>
</dbReference>
<feature type="signal peptide" evidence="1">
    <location>
        <begin position="1"/>
        <end position="29"/>
    </location>
</feature>
<dbReference type="EMBL" id="RQFT01000003">
    <property type="protein sequence ID" value="TGL08579.1"/>
    <property type="molecule type" value="Genomic_DNA"/>
</dbReference>
<evidence type="ECO:0000313" key="3">
    <source>
        <dbReference type="Proteomes" id="UP000297641"/>
    </source>
</evidence>
<evidence type="ECO:0000313" key="2">
    <source>
        <dbReference type="EMBL" id="TGL08579.1"/>
    </source>
</evidence>
<accession>A0A7I0IU03</accession>
<organism evidence="2 3">
    <name type="scientific">Leptospira bouyouniensis</name>
    <dbReference type="NCBI Taxonomy" id="2484911"/>
    <lineage>
        <taxon>Bacteria</taxon>
        <taxon>Pseudomonadati</taxon>
        <taxon>Spirochaetota</taxon>
        <taxon>Spirochaetia</taxon>
        <taxon>Leptospirales</taxon>
        <taxon>Leptospiraceae</taxon>
        <taxon>Leptospira</taxon>
    </lineage>
</organism>
<dbReference type="AlphaFoldDB" id="A0A7I0IU03"/>
<dbReference type="PROSITE" id="PS51257">
    <property type="entry name" value="PROKAR_LIPOPROTEIN"/>
    <property type="match status" value="1"/>
</dbReference>
<protein>
    <recommendedName>
        <fullName evidence="4">Lipoprotein</fullName>
    </recommendedName>
</protein>
<name>A0A7I0IU03_9LEPT</name>
<evidence type="ECO:0000256" key="1">
    <source>
        <dbReference type="SAM" id="SignalP"/>
    </source>
</evidence>
<sequence length="156" mass="16511">MKMNQNKRNLKSSLIGISLALLLATGMIGCTESGAKKEDDPSIILYLANNPNSFNEVQRICLGTYAAANSCVGGTEFFNPGLGCALTKLEGKTADDLNALKECVLKKVNDAVQPCNLPQFTYALAQQALAGVFAACNTSYTTAAGTTVDLKGYLVY</sequence>
<reference evidence="2 3" key="1">
    <citation type="journal article" date="2019" name="PLoS Negl. Trop. Dis.">
        <title>Revisiting the worldwide diversity of Leptospira species in the environment.</title>
        <authorList>
            <person name="Vincent A.T."/>
            <person name="Schiettekatte O."/>
            <person name="Bourhy P."/>
            <person name="Veyrier F.J."/>
            <person name="Picardeau M."/>
        </authorList>
    </citation>
    <scope>NUCLEOTIDE SEQUENCE [LARGE SCALE GENOMIC DNA]</scope>
    <source>
        <strain evidence="2 3">201800273</strain>
    </source>
</reference>
<gene>
    <name evidence="2" type="ORF">EHQ43_05955</name>
</gene>
<dbReference type="RefSeq" id="WP_135770361.1">
    <property type="nucleotide sequence ID" value="NZ_RQFT01000003.1"/>
</dbReference>
<comment type="caution">
    <text evidence="2">The sequence shown here is derived from an EMBL/GenBank/DDBJ whole genome shotgun (WGS) entry which is preliminary data.</text>
</comment>
<evidence type="ECO:0008006" key="4">
    <source>
        <dbReference type="Google" id="ProtNLM"/>
    </source>
</evidence>
<keyword evidence="1" id="KW-0732">Signal</keyword>
<feature type="chain" id="PRO_5028870556" description="Lipoprotein" evidence="1">
    <location>
        <begin position="30"/>
        <end position="156"/>
    </location>
</feature>